<dbReference type="KEGG" id="rdp:RD2015_3093"/>
<keyword evidence="1" id="KW-0808">Transferase</keyword>
<keyword evidence="2" id="KW-0012">Acyltransferase</keyword>
<dbReference type="Pfam" id="PF00583">
    <property type="entry name" value="Acetyltransf_1"/>
    <property type="match status" value="1"/>
</dbReference>
<dbReference type="OrthoDB" id="9799092at2"/>
<dbReference type="Gene3D" id="3.40.630.30">
    <property type="match status" value="1"/>
</dbReference>
<dbReference type="PANTHER" id="PTHR43072:SF23">
    <property type="entry name" value="UPF0039 PROTEIN C11D3.02C"/>
    <property type="match status" value="1"/>
</dbReference>
<sequence>MSAVLSPVDLSLLPKRCRADLRPATTEDAWAVAAIYNASLRTQPYQPAGVTPEEGARWLAAEMARVKDMDAQPEANYLGPMSVPMARRIILVHQVYGRPMLVARIDGEIAGWMGSLGMHERPGLSSLFEFAYYVAPRWRGHGVGTQLVRHLIRQAPAWHVDRLLATVWSDNAPSLGVLRHLGFQSWGRLPGAIMAFGKRRDLLMLGMTLPDQPLQDQPLQDQRRQDPTLQHPALRDDPAAPDLAQVRASGP</sequence>
<dbReference type="InterPro" id="IPR016181">
    <property type="entry name" value="Acyl_CoA_acyltransferase"/>
</dbReference>
<organism evidence="4 5">
    <name type="scientific">Roseateles depolymerans</name>
    <dbReference type="NCBI Taxonomy" id="76731"/>
    <lineage>
        <taxon>Bacteria</taxon>
        <taxon>Pseudomonadati</taxon>
        <taxon>Pseudomonadota</taxon>
        <taxon>Betaproteobacteria</taxon>
        <taxon>Burkholderiales</taxon>
        <taxon>Sphaerotilaceae</taxon>
        <taxon>Roseateles</taxon>
    </lineage>
</organism>
<evidence type="ECO:0000313" key="4">
    <source>
        <dbReference type="EMBL" id="ALV07554.1"/>
    </source>
</evidence>
<dbReference type="AlphaFoldDB" id="A0A0U3LMA1"/>
<dbReference type="STRING" id="76731.RD2015_3093"/>
<evidence type="ECO:0000313" key="5">
    <source>
        <dbReference type="Proteomes" id="UP000060699"/>
    </source>
</evidence>
<dbReference type="GO" id="GO:0016747">
    <property type="term" value="F:acyltransferase activity, transferring groups other than amino-acyl groups"/>
    <property type="evidence" value="ECO:0007669"/>
    <property type="project" value="InterPro"/>
</dbReference>
<evidence type="ECO:0000256" key="3">
    <source>
        <dbReference type="SAM" id="MobiDB-lite"/>
    </source>
</evidence>
<keyword evidence="5" id="KW-1185">Reference proteome</keyword>
<feature type="region of interest" description="Disordered" evidence="3">
    <location>
        <begin position="213"/>
        <end position="251"/>
    </location>
</feature>
<accession>A0A0U3LMA1</accession>
<dbReference type="Proteomes" id="UP000060699">
    <property type="component" value="Chromosome"/>
</dbReference>
<name>A0A0U3LMA1_9BURK</name>
<dbReference type="CDD" id="cd04301">
    <property type="entry name" value="NAT_SF"/>
    <property type="match status" value="1"/>
</dbReference>
<dbReference type="SUPFAM" id="SSF55729">
    <property type="entry name" value="Acyl-CoA N-acyltransferases (Nat)"/>
    <property type="match status" value="1"/>
</dbReference>
<dbReference type="EMBL" id="CP013729">
    <property type="protein sequence ID" value="ALV07554.1"/>
    <property type="molecule type" value="Genomic_DNA"/>
</dbReference>
<reference evidence="4 5" key="1">
    <citation type="submission" date="2015-12" db="EMBL/GenBank/DDBJ databases">
        <title>Complete genome of Roseateles depolymerans KCTC 42856.</title>
        <authorList>
            <person name="Kim K.M."/>
        </authorList>
    </citation>
    <scope>NUCLEOTIDE SEQUENCE [LARGE SCALE GENOMIC DNA]</scope>
    <source>
        <strain evidence="4 5">KCTC 42856</strain>
    </source>
</reference>
<dbReference type="PROSITE" id="PS51186">
    <property type="entry name" value="GNAT"/>
    <property type="match status" value="1"/>
</dbReference>
<evidence type="ECO:0000256" key="2">
    <source>
        <dbReference type="ARBA" id="ARBA00023315"/>
    </source>
</evidence>
<dbReference type="PANTHER" id="PTHR43072">
    <property type="entry name" value="N-ACETYLTRANSFERASE"/>
    <property type="match status" value="1"/>
</dbReference>
<dbReference type="InterPro" id="IPR000182">
    <property type="entry name" value="GNAT_dom"/>
</dbReference>
<evidence type="ECO:0000256" key="1">
    <source>
        <dbReference type="ARBA" id="ARBA00022679"/>
    </source>
</evidence>
<proteinExistence type="predicted"/>
<protein>
    <submittedName>
        <fullName evidence="4">Uncharacterized protein</fullName>
    </submittedName>
</protein>
<dbReference type="RefSeq" id="WP_058935649.1">
    <property type="nucleotide sequence ID" value="NZ_CP013729.1"/>
</dbReference>
<gene>
    <name evidence="4" type="ORF">RD2015_3093</name>
</gene>